<comment type="caution">
    <text evidence="2">The sequence shown here is derived from an EMBL/GenBank/DDBJ whole genome shotgun (WGS) entry which is preliminary data.</text>
</comment>
<evidence type="ECO:0000259" key="1">
    <source>
        <dbReference type="Pfam" id="PF09314"/>
    </source>
</evidence>
<dbReference type="Pfam" id="PF09314">
    <property type="entry name" value="DUF1972"/>
    <property type="match status" value="1"/>
</dbReference>
<keyword evidence="2" id="KW-0808">Transferase</keyword>
<dbReference type="Gene3D" id="3.40.50.2000">
    <property type="entry name" value="Glycogen Phosphorylase B"/>
    <property type="match status" value="2"/>
</dbReference>
<dbReference type="AlphaFoldDB" id="A0A7W6GA55"/>
<dbReference type="InterPro" id="IPR015393">
    <property type="entry name" value="DUF1972"/>
</dbReference>
<dbReference type="Proteomes" id="UP000548867">
    <property type="component" value="Unassembled WGS sequence"/>
</dbReference>
<name>A0A7W6GA55_9SPHN</name>
<dbReference type="RefSeq" id="WP_343059212.1">
    <property type="nucleotide sequence ID" value="NZ_JACIDX010000035.1"/>
</dbReference>
<dbReference type="EMBL" id="JACIDX010000035">
    <property type="protein sequence ID" value="MBB3957777.1"/>
    <property type="molecule type" value="Genomic_DNA"/>
</dbReference>
<organism evidence="2 3">
    <name type="scientific">Novosphingobium sediminicola</name>
    <dbReference type="NCBI Taxonomy" id="563162"/>
    <lineage>
        <taxon>Bacteria</taxon>
        <taxon>Pseudomonadati</taxon>
        <taxon>Pseudomonadota</taxon>
        <taxon>Alphaproteobacteria</taxon>
        <taxon>Sphingomonadales</taxon>
        <taxon>Sphingomonadaceae</taxon>
        <taxon>Novosphingobium</taxon>
    </lineage>
</organism>
<proteinExistence type="predicted"/>
<dbReference type="GO" id="GO:0016740">
    <property type="term" value="F:transferase activity"/>
    <property type="evidence" value="ECO:0007669"/>
    <property type="project" value="UniProtKB-KW"/>
</dbReference>
<evidence type="ECO:0000313" key="3">
    <source>
        <dbReference type="Proteomes" id="UP000548867"/>
    </source>
</evidence>
<feature type="domain" description="DUF1972" evidence="1">
    <location>
        <begin position="13"/>
        <end position="184"/>
    </location>
</feature>
<evidence type="ECO:0000313" key="2">
    <source>
        <dbReference type="EMBL" id="MBB3957777.1"/>
    </source>
</evidence>
<accession>A0A7W6GA55</accession>
<sequence length="374" mass="41528">MTNHPVHNVSTGHVIIMGIRGLPAAHGGFETFAERLALYLVERGWKVTVYCQGSASGRREVDVWEGVERIHIPVKRDGSIGTIEFDIKATMDVLSLPGTILTLGYNTGFLCSFLSWRRRKNFINMDGLEWKRAKYSTPAKIYLWVNERLAAWAGTKLVADHPSIAEHLATRVPHDRIATIPYGAPGIDQADITLLADYGVEAHRYLTVIARAEPENSILEIVQGFSAKPRGMKLLVLGKYTRDHDYHCQVMAAASDEVLFPGPVYEASRIQALRFYSLAYIHGHQVGGTNPSLVEALGAGNAVIAHDNKFNRWVAGGAGLYFVDAADVSKQIDDLIADPSLQRELSSQAVKRWLEAFTWPDILAQYEELMVLKC</sequence>
<keyword evidence="3" id="KW-1185">Reference proteome</keyword>
<gene>
    <name evidence="2" type="ORF">GGR38_004752</name>
</gene>
<dbReference type="SUPFAM" id="SSF53756">
    <property type="entry name" value="UDP-Glycosyltransferase/glycogen phosphorylase"/>
    <property type="match status" value="1"/>
</dbReference>
<dbReference type="PANTHER" id="PTHR12526">
    <property type="entry name" value="GLYCOSYLTRANSFERASE"/>
    <property type="match status" value="1"/>
</dbReference>
<reference evidence="2 3" key="1">
    <citation type="submission" date="2020-08" db="EMBL/GenBank/DDBJ databases">
        <title>Genomic Encyclopedia of Type Strains, Phase IV (KMG-IV): sequencing the most valuable type-strain genomes for metagenomic binning, comparative biology and taxonomic classification.</title>
        <authorList>
            <person name="Goeker M."/>
        </authorList>
    </citation>
    <scope>NUCLEOTIDE SEQUENCE [LARGE SCALE GENOMIC DNA]</scope>
    <source>
        <strain evidence="2 3">DSM 27057</strain>
    </source>
</reference>
<protein>
    <submittedName>
        <fullName evidence="2">Glycosyltransferase involved in cell wall biosynthesis</fullName>
    </submittedName>
</protein>